<dbReference type="Proteomes" id="UP000070163">
    <property type="component" value="Unassembled WGS sequence"/>
</dbReference>
<comment type="catalytic activity">
    <reaction evidence="11">
        <text>Endonucleolytic cleavage at a junction such as a reciprocal single-stranded crossover between two homologous DNA duplexes (Holliday junction).</text>
        <dbReference type="EC" id="3.1.21.10"/>
    </reaction>
</comment>
<dbReference type="CDD" id="cd00523">
    <property type="entry name" value="Holliday_junction_resolvase"/>
    <property type="match status" value="1"/>
</dbReference>
<keyword evidence="7" id="KW-0460">Magnesium</keyword>
<dbReference type="PANTHER" id="PTHR39651">
    <property type="entry name" value="HOLLIDAY JUNCTION RESOLVASE HJC"/>
    <property type="match status" value="1"/>
</dbReference>
<dbReference type="PANTHER" id="PTHR39651:SF1">
    <property type="entry name" value="HOLLIDAY JUNCTION RESOLVASE HJC"/>
    <property type="match status" value="1"/>
</dbReference>
<comment type="caution">
    <text evidence="13">The sequence shown here is derived from an EMBL/GenBank/DDBJ whole genome shotgun (WGS) entry which is preliminary data.</text>
</comment>
<evidence type="ECO:0000256" key="9">
    <source>
        <dbReference type="ARBA" id="ARBA00023172"/>
    </source>
</evidence>
<dbReference type="InterPro" id="IPR014428">
    <property type="entry name" value="Hjc_arc"/>
</dbReference>
<reference evidence="13 14" key="1">
    <citation type="journal article" date="2016" name="Sci. Rep.">
        <title>Metabolic traits of an uncultured archaeal lineage -MSBL1- from brine pools of the Red Sea.</title>
        <authorList>
            <person name="Mwirichia R."/>
            <person name="Alam I."/>
            <person name="Rashid M."/>
            <person name="Vinu M."/>
            <person name="Ba-Alawi W."/>
            <person name="Anthony Kamau A."/>
            <person name="Kamanda Ngugi D."/>
            <person name="Goker M."/>
            <person name="Klenk H.P."/>
            <person name="Bajic V."/>
            <person name="Stingl U."/>
        </authorList>
    </citation>
    <scope>NUCLEOTIDE SEQUENCE [LARGE SCALE GENOMIC DNA]</scope>
    <source>
        <strain evidence="13">SCGC-AAA259A05</strain>
    </source>
</reference>
<keyword evidence="5" id="KW-0227">DNA damage</keyword>
<dbReference type="NCBIfam" id="NF040854">
    <property type="entry name" value="Hol_resolv_Hjc"/>
    <property type="match status" value="1"/>
</dbReference>
<accession>A0A133UBG8</accession>
<dbReference type="PIRSF" id="PIRSF004985">
    <property type="entry name" value="Hlld_jn_rslvs_ar"/>
    <property type="match status" value="1"/>
</dbReference>
<dbReference type="EMBL" id="LHXJ01000006">
    <property type="protein sequence ID" value="KXA91539.1"/>
    <property type="molecule type" value="Genomic_DNA"/>
</dbReference>
<dbReference type="GO" id="GO:0008821">
    <property type="term" value="F:crossover junction DNA endonuclease activity"/>
    <property type="evidence" value="ECO:0007669"/>
    <property type="project" value="UniProtKB-EC"/>
</dbReference>
<evidence type="ECO:0008006" key="15">
    <source>
        <dbReference type="Google" id="ProtNLM"/>
    </source>
</evidence>
<comment type="cofactor">
    <cofactor evidence="1">
        <name>Mg(2+)</name>
        <dbReference type="ChEBI" id="CHEBI:18420"/>
    </cofactor>
</comment>
<keyword evidence="2" id="KW-0540">Nuclease</keyword>
<keyword evidence="6" id="KW-0378">Hydrolase</keyword>
<dbReference type="GO" id="GO:0006310">
    <property type="term" value="P:DNA recombination"/>
    <property type="evidence" value="ECO:0007669"/>
    <property type="project" value="UniProtKB-KW"/>
</dbReference>
<evidence type="ECO:0000256" key="5">
    <source>
        <dbReference type="ARBA" id="ARBA00022763"/>
    </source>
</evidence>
<evidence type="ECO:0000256" key="1">
    <source>
        <dbReference type="ARBA" id="ARBA00001946"/>
    </source>
</evidence>
<organism evidence="13 14">
    <name type="scientific">candidate division MSBL1 archaeon SCGC-AAA259A05</name>
    <dbReference type="NCBI Taxonomy" id="1698259"/>
    <lineage>
        <taxon>Archaea</taxon>
        <taxon>Methanobacteriati</taxon>
        <taxon>Methanobacteriota</taxon>
        <taxon>candidate division MSBL1</taxon>
    </lineage>
</organism>
<evidence type="ECO:0000313" key="14">
    <source>
        <dbReference type="Proteomes" id="UP000070163"/>
    </source>
</evidence>
<evidence type="ECO:0000256" key="2">
    <source>
        <dbReference type="ARBA" id="ARBA00022722"/>
    </source>
</evidence>
<evidence type="ECO:0000256" key="8">
    <source>
        <dbReference type="ARBA" id="ARBA00023125"/>
    </source>
</evidence>
<evidence type="ECO:0000256" key="10">
    <source>
        <dbReference type="ARBA" id="ARBA00023204"/>
    </source>
</evidence>
<dbReference type="InterPro" id="IPR011335">
    <property type="entry name" value="Restrct_endonuc-II-like"/>
</dbReference>
<name>A0A133UBG8_9EURY</name>
<sequence>MGKGSRAERELVNLLWSSGFAVMRSPASGSGRKHPQPDVLASNDKRTVGIETKSTSGDSVYVSKEEVKKLENFCKKFGCEPLIGVRFDRLGWLFVRPEDCDKTEKSFKVTRDEVGWTLVRGQGFCRQETL</sequence>
<evidence type="ECO:0000256" key="7">
    <source>
        <dbReference type="ARBA" id="ARBA00022842"/>
    </source>
</evidence>
<keyword evidence="9" id="KW-0233">DNA recombination</keyword>
<dbReference type="GO" id="GO:0046872">
    <property type="term" value="F:metal ion binding"/>
    <property type="evidence" value="ECO:0007669"/>
    <property type="project" value="UniProtKB-KW"/>
</dbReference>
<keyword evidence="10" id="KW-0234">DNA repair</keyword>
<evidence type="ECO:0000256" key="3">
    <source>
        <dbReference type="ARBA" id="ARBA00022723"/>
    </source>
</evidence>
<evidence type="ECO:0000256" key="12">
    <source>
        <dbReference type="SAM" id="MobiDB-lite"/>
    </source>
</evidence>
<dbReference type="SUPFAM" id="SSF52980">
    <property type="entry name" value="Restriction endonuclease-like"/>
    <property type="match status" value="1"/>
</dbReference>
<keyword evidence="8" id="KW-0238">DNA-binding</keyword>
<dbReference type="InterPro" id="IPR002732">
    <property type="entry name" value="Hjc"/>
</dbReference>
<evidence type="ECO:0000313" key="13">
    <source>
        <dbReference type="EMBL" id="KXA91539.1"/>
    </source>
</evidence>
<protein>
    <recommendedName>
        <fullName evidence="15">Holliday junction resolvase</fullName>
    </recommendedName>
</protein>
<dbReference type="GO" id="GO:0003677">
    <property type="term" value="F:DNA binding"/>
    <property type="evidence" value="ECO:0007669"/>
    <property type="project" value="UniProtKB-KW"/>
</dbReference>
<keyword evidence="14" id="KW-1185">Reference proteome</keyword>
<proteinExistence type="predicted"/>
<keyword evidence="4" id="KW-0255">Endonuclease</keyword>
<dbReference type="GO" id="GO:0006281">
    <property type="term" value="P:DNA repair"/>
    <property type="evidence" value="ECO:0007669"/>
    <property type="project" value="UniProtKB-KW"/>
</dbReference>
<dbReference type="InterPro" id="IPR011856">
    <property type="entry name" value="tRNA_endonuc-like_dom_sf"/>
</dbReference>
<gene>
    <name evidence="13" type="ORF">AKJ57_00890</name>
</gene>
<dbReference type="AlphaFoldDB" id="A0A133UBG8"/>
<evidence type="ECO:0000256" key="11">
    <source>
        <dbReference type="ARBA" id="ARBA00029354"/>
    </source>
</evidence>
<evidence type="ECO:0000256" key="6">
    <source>
        <dbReference type="ARBA" id="ARBA00022801"/>
    </source>
</evidence>
<feature type="region of interest" description="Disordered" evidence="12">
    <location>
        <begin position="26"/>
        <end position="48"/>
    </location>
</feature>
<evidence type="ECO:0000256" key="4">
    <source>
        <dbReference type="ARBA" id="ARBA00022759"/>
    </source>
</evidence>
<dbReference type="Gene3D" id="3.40.1350.10">
    <property type="match status" value="1"/>
</dbReference>
<keyword evidence="3" id="KW-0479">Metal-binding</keyword>
<dbReference type="Pfam" id="PF01870">
    <property type="entry name" value="Hjc"/>
    <property type="match status" value="1"/>
</dbReference>